<dbReference type="AlphaFoldDB" id="A0A426ZN48"/>
<dbReference type="Proteomes" id="UP000287651">
    <property type="component" value="Unassembled WGS sequence"/>
</dbReference>
<organism evidence="2 3">
    <name type="scientific">Ensete ventricosum</name>
    <name type="common">Abyssinian banana</name>
    <name type="synonym">Musa ensete</name>
    <dbReference type="NCBI Taxonomy" id="4639"/>
    <lineage>
        <taxon>Eukaryota</taxon>
        <taxon>Viridiplantae</taxon>
        <taxon>Streptophyta</taxon>
        <taxon>Embryophyta</taxon>
        <taxon>Tracheophyta</taxon>
        <taxon>Spermatophyta</taxon>
        <taxon>Magnoliopsida</taxon>
        <taxon>Liliopsida</taxon>
        <taxon>Zingiberales</taxon>
        <taxon>Musaceae</taxon>
        <taxon>Ensete</taxon>
    </lineage>
</organism>
<gene>
    <name evidence="2" type="ORF">B296_00019753</name>
</gene>
<protein>
    <submittedName>
        <fullName evidence="2">Uncharacterized protein</fullName>
    </submittedName>
</protein>
<proteinExistence type="predicted"/>
<reference evidence="2 3" key="1">
    <citation type="journal article" date="2014" name="Agronomy (Basel)">
        <title>A Draft Genome Sequence for Ensete ventricosum, the Drought-Tolerant Tree Against Hunger.</title>
        <authorList>
            <person name="Harrison J."/>
            <person name="Moore K.A."/>
            <person name="Paszkiewicz K."/>
            <person name="Jones T."/>
            <person name="Grant M."/>
            <person name="Ambacheew D."/>
            <person name="Muzemil S."/>
            <person name="Studholme D.J."/>
        </authorList>
    </citation>
    <scope>NUCLEOTIDE SEQUENCE [LARGE SCALE GENOMIC DNA]</scope>
</reference>
<name>A0A426ZN48_ENSVE</name>
<sequence>MDSLGASVDTHILIEPLLDATTVGFDHSESMTATWSSERSRSVTQHTSEASWLQTGRSRIGSSASSEMTLMF</sequence>
<accession>A0A426ZN48</accession>
<evidence type="ECO:0000313" key="2">
    <source>
        <dbReference type="EMBL" id="RRT65417.1"/>
    </source>
</evidence>
<evidence type="ECO:0000313" key="3">
    <source>
        <dbReference type="Proteomes" id="UP000287651"/>
    </source>
</evidence>
<feature type="region of interest" description="Disordered" evidence="1">
    <location>
        <begin position="34"/>
        <end position="72"/>
    </location>
</feature>
<comment type="caution">
    <text evidence="2">The sequence shown here is derived from an EMBL/GenBank/DDBJ whole genome shotgun (WGS) entry which is preliminary data.</text>
</comment>
<evidence type="ECO:0000256" key="1">
    <source>
        <dbReference type="SAM" id="MobiDB-lite"/>
    </source>
</evidence>
<dbReference type="EMBL" id="AMZH03005820">
    <property type="protein sequence ID" value="RRT65417.1"/>
    <property type="molecule type" value="Genomic_DNA"/>
</dbReference>